<feature type="domain" description="Glycoside hydrolase family 38 N-terminal" evidence="2">
    <location>
        <begin position="38"/>
        <end position="134"/>
    </location>
</feature>
<dbReference type="AlphaFoldDB" id="A0A4C1ZL85"/>
<evidence type="ECO:0000313" key="3">
    <source>
        <dbReference type="EMBL" id="GBP87305.1"/>
    </source>
</evidence>
<comment type="caution">
    <text evidence="3">The sequence shown here is derived from an EMBL/GenBank/DDBJ whole genome shotgun (WGS) entry which is preliminary data.</text>
</comment>
<dbReference type="GO" id="GO:0005764">
    <property type="term" value="C:lysosome"/>
    <property type="evidence" value="ECO:0007669"/>
    <property type="project" value="TreeGrafter"/>
</dbReference>
<accession>A0A4C1ZL85</accession>
<evidence type="ECO:0000256" key="1">
    <source>
        <dbReference type="SAM" id="MobiDB-lite"/>
    </source>
</evidence>
<evidence type="ECO:0000259" key="2">
    <source>
        <dbReference type="Pfam" id="PF01074"/>
    </source>
</evidence>
<dbReference type="InterPro" id="IPR011330">
    <property type="entry name" value="Glyco_hydro/deAcase_b/a-brl"/>
</dbReference>
<dbReference type="InterPro" id="IPR027291">
    <property type="entry name" value="Glyco_hydro_38_N_sf"/>
</dbReference>
<dbReference type="GO" id="GO:0004559">
    <property type="term" value="F:alpha-mannosidase activity"/>
    <property type="evidence" value="ECO:0007669"/>
    <property type="project" value="InterPro"/>
</dbReference>
<dbReference type="STRING" id="151549.A0A4C1ZL85"/>
<dbReference type="EMBL" id="BGZK01001850">
    <property type="protein sequence ID" value="GBP87305.1"/>
    <property type="molecule type" value="Genomic_DNA"/>
</dbReference>
<dbReference type="InterPro" id="IPR050843">
    <property type="entry name" value="Glycosyl_Hydrlase_38"/>
</dbReference>
<dbReference type="PANTHER" id="PTHR11607:SF3">
    <property type="entry name" value="LYSOSOMAL ALPHA-MANNOSIDASE"/>
    <property type="match status" value="1"/>
</dbReference>
<proteinExistence type="predicted"/>
<dbReference type="OrthoDB" id="2016903at2759"/>
<dbReference type="GO" id="GO:0006013">
    <property type="term" value="P:mannose metabolic process"/>
    <property type="evidence" value="ECO:0007669"/>
    <property type="project" value="InterPro"/>
</dbReference>
<dbReference type="PANTHER" id="PTHR11607">
    <property type="entry name" value="ALPHA-MANNOSIDASE"/>
    <property type="match status" value="1"/>
</dbReference>
<reference evidence="3 4" key="1">
    <citation type="journal article" date="2019" name="Commun. Biol.">
        <title>The bagworm genome reveals a unique fibroin gene that provides high tensile strength.</title>
        <authorList>
            <person name="Kono N."/>
            <person name="Nakamura H."/>
            <person name="Ohtoshi R."/>
            <person name="Tomita M."/>
            <person name="Numata K."/>
            <person name="Arakawa K."/>
        </authorList>
    </citation>
    <scope>NUCLEOTIDE SEQUENCE [LARGE SCALE GENOMIC DNA]</scope>
</reference>
<organism evidence="3 4">
    <name type="scientific">Eumeta variegata</name>
    <name type="common">Bagworm moth</name>
    <name type="synonym">Eumeta japonica</name>
    <dbReference type="NCBI Taxonomy" id="151549"/>
    <lineage>
        <taxon>Eukaryota</taxon>
        <taxon>Metazoa</taxon>
        <taxon>Ecdysozoa</taxon>
        <taxon>Arthropoda</taxon>
        <taxon>Hexapoda</taxon>
        <taxon>Insecta</taxon>
        <taxon>Pterygota</taxon>
        <taxon>Neoptera</taxon>
        <taxon>Endopterygota</taxon>
        <taxon>Lepidoptera</taxon>
        <taxon>Glossata</taxon>
        <taxon>Ditrysia</taxon>
        <taxon>Tineoidea</taxon>
        <taxon>Psychidae</taxon>
        <taxon>Oiketicinae</taxon>
        <taxon>Eumeta</taxon>
    </lineage>
</organism>
<dbReference type="InterPro" id="IPR000602">
    <property type="entry name" value="Glyco_hydro_38_N"/>
</dbReference>
<gene>
    <name evidence="3" type="primary">MAN2B1</name>
    <name evidence="3" type="ORF">EVAR_86888_1</name>
</gene>
<dbReference type="Proteomes" id="UP000299102">
    <property type="component" value="Unassembled WGS sequence"/>
</dbReference>
<name>A0A4C1ZL85_EUMVA</name>
<sequence length="245" mass="27994">MTFMKRECDYTPNRFIAVHIPTNLIALNFIVGIGGAASDIFTGVLYNTYSPPSGFCFDVLCDDEPIVDDPQSPLYNVEARIAQFVSVCRNMSLAYRTDNVLLTMGEDFQYQDARMWYSNLDKLIHQEEERRRNAWTRASSLPSPQKVQKFLEIATAMSNSYRTDSILLTMGDDFHYQDANMWFKNLDKLIERSRDKDRHDGERSCGGIETGHSSSGRGPQVQRPLCETADLESSRYCQTPAFPRL</sequence>
<protein>
    <submittedName>
        <fullName evidence="3">Lysosomal alpha-mannosidase</fullName>
    </submittedName>
</protein>
<evidence type="ECO:0000313" key="4">
    <source>
        <dbReference type="Proteomes" id="UP000299102"/>
    </source>
</evidence>
<dbReference type="Pfam" id="PF01074">
    <property type="entry name" value="Glyco_hydro_38N"/>
    <property type="match status" value="1"/>
</dbReference>
<dbReference type="Gene3D" id="3.20.110.10">
    <property type="entry name" value="Glycoside hydrolase 38, N terminal domain"/>
    <property type="match status" value="2"/>
</dbReference>
<dbReference type="SUPFAM" id="SSF88713">
    <property type="entry name" value="Glycoside hydrolase/deacetylase"/>
    <property type="match status" value="2"/>
</dbReference>
<keyword evidence="4" id="KW-1185">Reference proteome</keyword>
<feature type="region of interest" description="Disordered" evidence="1">
    <location>
        <begin position="194"/>
        <end position="222"/>
    </location>
</feature>
<feature type="compositionally biased region" description="Basic and acidic residues" evidence="1">
    <location>
        <begin position="194"/>
        <end position="203"/>
    </location>
</feature>